<dbReference type="EMBL" id="DXDD01000131">
    <property type="protein sequence ID" value="HIY61107.1"/>
    <property type="molecule type" value="Genomic_DNA"/>
</dbReference>
<feature type="transmembrane region" description="Helical" evidence="13">
    <location>
        <begin position="329"/>
        <end position="347"/>
    </location>
</feature>
<dbReference type="PANTHER" id="PTHR32024">
    <property type="entry name" value="TRK SYSTEM POTASSIUM UPTAKE PROTEIN TRKG-RELATED"/>
    <property type="match status" value="1"/>
</dbReference>
<keyword evidence="3" id="KW-0813">Transport</keyword>
<name>A0A9D1YR14_9FIRM</name>
<feature type="transmembrane region" description="Helical" evidence="13">
    <location>
        <begin position="269"/>
        <end position="288"/>
    </location>
</feature>
<feature type="transmembrane region" description="Helical" evidence="13">
    <location>
        <begin position="7"/>
        <end position="30"/>
    </location>
</feature>
<feature type="transmembrane region" description="Helical" evidence="13">
    <location>
        <begin position="180"/>
        <end position="205"/>
    </location>
</feature>
<dbReference type="GO" id="GO:0005886">
    <property type="term" value="C:plasma membrane"/>
    <property type="evidence" value="ECO:0007669"/>
    <property type="project" value="UniProtKB-SubCell"/>
</dbReference>
<feature type="transmembrane region" description="Helical" evidence="13">
    <location>
        <begin position="36"/>
        <end position="55"/>
    </location>
</feature>
<comment type="caution">
    <text evidence="14">The sequence shown here is derived from an EMBL/GenBank/DDBJ whole genome shotgun (WGS) entry which is preliminary data.</text>
</comment>
<feature type="binding site" evidence="12">
    <location>
        <position position="218"/>
    </location>
    <ligand>
        <name>K(+)</name>
        <dbReference type="ChEBI" id="CHEBI:29103"/>
    </ligand>
</feature>
<feature type="binding site" evidence="12">
    <location>
        <position position="312"/>
    </location>
    <ligand>
        <name>K(+)</name>
        <dbReference type="ChEBI" id="CHEBI:29103"/>
    </ligand>
</feature>
<keyword evidence="6" id="KW-0633">Potassium transport</keyword>
<dbReference type="GO" id="GO:0046872">
    <property type="term" value="F:metal ion binding"/>
    <property type="evidence" value="ECO:0007669"/>
    <property type="project" value="UniProtKB-KW"/>
</dbReference>
<feature type="transmembrane region" description="Helical" evidence="13">
    <location>
        <begin position="386"/>
        <end position="410"/>
    </location>
</feature>
<keyword evidence="12" id="KW-0479">Metal-binding</keyword>
<evidence type="ECO:0000256" key="11">
    <source>
        <dbReference type="ARBA" id="ARBA00023136"/>
    </source>
</evidence>
<evidence type="ECO:0000256" key="10">
    <source>
        <dbReference type="ARBA" id="ARBA00023065"/>
    </source>
</evidence>
<evidence type="ECO:0000313" key="14">
    <source>
        <dbReference type="EMBL" id="HIY61107.1"/>
    </source>
</evidence>
<dbReference type="PIRSF" id="PIRSF006247">
    <property type="entry name" value="TrkH"/>
    <property type="match status" value="1"/>
</dbReference>
<evidence type="ECO:0000256" key="8">
    <source>
        <dbReference type="ARBA" id="ARBA00022958"/>
    </source>
</evidence>
<keyword evidence="11 13" id="KW-0472">Membrane</keyword>
<keyword evidence="8 12" id="KW-0630">Potassium</keyword>
<evidence type="ECO:0000256" key="1">
    <source>
        <dbReference type="ARBA" id="ARBA00004429"/>
    </source>
</evidence>
<keyword evidence="10" id="KW-0406">Ion transport</keyword>
<evidence type="ECO:0000256" key="12">
    <source>
        <dbReference type="PIRSR" id="PIRSR006247-1"/>
    </source>
</evidence>
<gene>
    <name evidence="14" type="ORF">H9831_10600</name>
</gene>
<evidence type="ECO:0000256" key="9">
    <source>
        <dbReference type="ARBA" id="ARBA00022989"/>
    </source>
</evidence>
<dbReference type="InterPro" id="IPR004772">
    <property type="entry name" value="TrkH"/>
</dbReference>
<feature type="binding site" evidence="12">
    <location>
        <position position="311"/>
    </location>
    <ligand>
        <name>K(+)</name>
        <dbReference type="ChEBI" id="CHEBI:29103"/>
    </ligand>
</feature>
<dbReference type="InterPro" id="IPR003445">
    <property type="entry name" value="Cat_transpt"/>
</dbReference>
<comment type="subcellular location">
    <subcellularLocation>
        <location evidence="1">Cell inner membrane</location>
        <topology evidence="1">Multi-pass membrane protein</topology>
    </subcellularLocation>
</comment>
<dbReference type="PANTHER" id="PTHR32024:SF2">
    <property type="entry name" value="TRK SYSTEM POTASSIUM UPTAKE PROTEIN TRKG-RELATED"/>
    <property type="match status" value="1"/>
</dbReference>
<comment type="similarity">
    <text evidence="2">Belongs to the TrkH potassium transport family.</text>
</comment>
<protein>
    <submittedName>
        <fullName evidence="14">TrkH family potassium uptake protein</fullName>
    </submittedName>
</protein>
<dbReference type="GO" id="GO:0015379">
    <property type="term" value="F:potassium:chloride symporter activity"/>
    <property type="evidence" value="ECO:0007669"/>
    <property type="project" value="InterPro"/>
</dbReference>
<sequence>MNCKSIFYILGWILRVEGLFLFLPMIVALIYGEDTWTVYLICAALTFAAGLALSWKRSGNFRLFAREGYVAVALGWVLMSLIGAVPLWAAGDIPHFVDALFEIISGFTTTGSSILVDVEAISRGGMFWRCFSHWIGGMGVLVFLLQIIPLSSGQIMYLMRAESPGPSVSKLVPKVRETAFVLYGIYLAMSVLEIFFLLIGGMPLFDTLCTTFGSAGTGGFAIWGDSMARYSPYLQIVVTVFMFLFGVNFSFYYLLLTKRVKEAFQIEEVRAYFGIFAASTVLIAFNILSQVGNLADSFRHAAFQVSSVMTTTGFATTDFNLWPEFSRTLLVLLMFIGACAGSTGGGIKVSRILMYLKTIKKELAFLVHPRSVKIVMMDGKKLEHTVVRAANIFLITYLVILAFSILIVSLDGSDFTTTVTAVITTLNNVGPGLSLVGPMGNFAFFSDLSKFVLMFDMLAGRLEIFPLLLLFVPYTWKK</sequence>
<keyword evidence="7 13" id="KW-0812">Transmembrane</keyword>
<dbReference type="Proteomes" id="UP000824007">
    <property type="component" value="Unassembled WGS sequence"/>
</dbReference>
<evidence type="ECO:0000256" key="13">
    <source>
        <dbReference type="SAM" id="Phobius"/>
    </source>
</evidence>
<keyword evidence="4" id="KW-1003">Cell membrane</keyword>
<evidence type="ECO:0000256" key="6">
    <source>
        <dbReference type="ARBA" id="ARBA00022538"/>
    </source>
</evidence>
<proteinExistence type="inferred from homology"/>
<feature type="transmembrane region" description="Helical" evidence="13">
    <location>
        <begin position="67"/>
        <end position="89"/>
    </location>
</feature>
<feature type="binding site" evidence="12">
    <location>
        <position position="110"/>
    </location>
    <ligand>
        <name>K(+)</name>
        <dbReference type="ChEBI" id="CHEBI:29103"/>
    </ligand>
</feature>
<keyword evidence="9 13" id="KW-1133">Transmembrane helix</keyword>
<dbReference type="Pfam" id="PF02386">
    <property type="entry name" value="TrkH"/>
    <property type="match status" value="1"/>
</dbReference>
<feature type="transmembrane region" description="Helical" evidence="13">
    <location>
        <begin position="134"/>
        <end position="159"/>
    </location>
</feature>
<feature type="transmembrane region" description="Helical" evidence="13">
    <location>
        <begin position="233"/>
        <end position="257"/>
    </location>
</feature>
<feature type="binding site" evidence="12">
    <location>
        <position position="429"/>
    </location>
    <ligand>
        <name>K(+)</name>
        <dbReference type="ChEBI" id="CHEBI:29103"/>
    </ligand>
</feature>
<evidence type="ECO:0000256" key="3">
    <source>
        <dbReference type="ARBA" id="ARBA00022448"/>
    </source>
</evidence>
<evidence type="ECO:0000256" key="4">
    <source>
        <dbReference type="ARBA" id="ARBA00022475"/>
    </source>
</evidence>
<feature type="transmembrane region" description="Helical" evidence="13">
    <location>
        <begin position="451"/>
        <end position="472"/>
    </location>
</feature>
<evidence type="ECO:0000256" key="2">
    <source>
        <dbReference type="ARBA" id="ARBA00009137"/>
    </source>
</evidence>
<evidence type="ECO:0000256" key="7">
    <source>
        <dbReference type="ARBA" id="ARBA00022692"/>
    </source>
</evidence>
<accession>A0A9D1YR14</accession>
<evidence type="ECO:0000313" key="15">
    <source>
        <dbReference type="Proteomes" id="UP000824007"/>
    </source>
</evidence>
<feature type="binding site" evidence="12">
    <location>
        <position position="428"/>
    </location>
    <ligand>
        <name>K(+)</name>
        <dbReference type="ChEBI" id="CHEBI:29103"/>
    </ligand>
</feature>
<evidence type="ECO:0000256" key="5">
    <source>
        <dbReference type="ARBA" id="ARBA00022519"/>
    </source>
</evidence>
<reference evidence="14" key="2">
    <citation type="submission" date="2021-04" db="EMBL/GenBank/DDBJ databases">
        <authorList>
            <person name="Gilroy R."/>
        </authorList>
    </citation>
    <scope>NUCLEOTIDE SEQUENCE</scope>
    <source>
        <strain evidence="14">ChiSxjej3B15-24422</strain>
    </source>
</reference>
<organism evidence="14 15">
    <name type="scientific">Candidatus Eisenbergiella pullistercoris</name>
    <dbReference type="NCBI Taxonomy" id="2838555"/>
    <lineage>
        <taxon>Bacteria</taxon>
        <taxon>Bacillati</taxon>
        <taxon>Bacillota</taxon>
        <taxon>Clostridia</taxon>
        <taxon>Lachnospirales</taxon>
        <taxon>Lachnospiraceae</taxon>
        <taxon>Eisenbergiella</taxon>
    </lineage>
</organism>
<reference evidence="14" key="1">
    <citation type="journal article" date="2021" name="PeerJ">
        <title>Extensive microbial diversity within the chicken gut microbiome revealed by metagenomics and culture.</title>
        <authorList>
            <person name="Gilroy R."/>
            <person name="Ravi A."/>
            <person name="Getino M."/>
            <person name="Pursley I."/>
            <person name="Horton D.L."/>
            <person name="Alikhan N.F."/>
            <person name="Baker D."/>
            <person name="Gharbi K."/>
            <person name="Hall N."/>
            <person name="Watson M."/>
            <person name="Adriaenssens E.M."/>
            <person name="Foster-Nyarko E."/>
            <person name="Jarju S."/>
            <person name="Secka A."/>
            <person name="Antonio M."/>
            <person name="Oren A."/>
            <person name="Chaudhuri R.R."/>
            <person name="La Ragione R."/>
            <person name="Hildebrand F."/>
            <person name="Pallen M.J."/>
        </authorList>
    </citation>
    <scope>NUCLEOTIDE SEQUENCE</scope>
    <source>
        <strain evidence="14">ChiSxjej3B15-24422</strain>
    </source>
</reference>
<feature type="binding site" evidence="12">
    <location>
        <position position="109"/>
    </location>
    <ligand>
        <name>K(+)</name>
        <dbReference type="ChEBI" id="CHEBI:29103"/>
    </ligand>
</feature>
<keyword evidence="5" id="KW-0997">Cell inner membrane</keyword>
<dbReference type="AlphaFoldDB" id="A0A9D1YR14"/>